<evidence type="ECO:0000256" key="3">
    <source>
        <dbReference type="ARBA" id="ARBA00022989"/>
    </source>
</evidence>
<dbReference type="InterPro" id="IPR052185">
    <property type="entry name" value="IPC_Synthase-Related"/>
</dbReference>
<comment type="caution">
    <text evidence="7">The sequence shown here is derived from an EMBL/GenBank/DDBJ whole genome shotgun (WGS) entry which is preliminary data.</text>
</comment>
<keyword evidence="2 5" id="KW-0812">Transmembrane</keyword>
<dbReference type="InterPro" id="IPR026841">
    <property type="entry name" value="Aur1/Ipt1"/>
</dbReference>
<feature type="transmembrane region" description="Helical" evidence="5">
    <location>
        <begin position="139"/>
        <end position="161"/>
    </location>
</feature>
<feature type="transmembrane region" description="Helical" evidence="5">
    <location>
        <begin position="286"/>
        <end position="306"/>
    </location>
</feature>
<dbReference type="PANTHER" id="PTHR31310:SF7">
    <property type="entry name" value="PA-PHOSPHATASE RELATED-FAMILY PROTEIN DDB_G0268928"/>
    <property type="match status" value="1"/>
</dbReference>
<feature type="domain" description="Inositolphosphotransferase Aur1/Ipt1" evidence="6">
    <location>
        <begin position="135"/>
        <end position="301"/>
    </location>
</feature>
<dbReference type="CDD" id="cd03386">
    <property type="entry name" value="PAP2_Aur1_like"/>
    <property type="match status" value="1"/>
</dbReference>
<dbReference type="Pfam" id="PF14378">
    <property type="entry name" value="PAP2_3"/>
    <property type="match status" value="1"/>
</dbReference>
<protein>
    <submittedName>
        <fullName evidence="7">Phosphatidic acid phosphatase</fullName>
    </submittedName>
</protein>
<dbReference type="Gene3D" id="1.20.144.10">
    <property type="entry name" value="Phosphatidic acid phosphatase type 2/haloperoxidase"/>
    <property type="match status" value="1"/>
</dbReference>
<keyword evidence="4 5" id="KW-0472">Membrane</keyword>
<feature type="transmembrane region" description="Helical" evidence="5">
    <location>
        <begin position="173"/>
        <end position="191"/>
    </location>
</feature>
<feature type="transmembrane region" description="Helical" evidence="5">
    <location>
        <begin position="237"/>
        <end position="256"/>
    </location>
</feature>
<comment type="subcellular location">
    <subcellularLocation>
        <location evidence="1">Membrane</location>
        <topology evidence="1">Multi-pass membrane protein</topology>
    </subcellularLocation>
</comment>
<dbReference type="GO" id="GO:0016020">
    <property type="term" value="C:membrane"/>
    <property type="evidence" value="ECO:0007669"/>
    <property type="project" value="UniProtKB-SubCell"/>
</dbReference>
<dbReference type="Proteomes" id="UP000647172">
    <property type="component" value="Unassembled WGS sequence"/>
</dbReference>
<dbReference type="InterPro" id="IPR036938">
    <property type="entry name" value="PAP2/HPO_sf"/>
</dbReference>
<proteinExistence type="predicted"/>
<dbReference type="PANTHER" id="PTHR31310">
    <property type="match status" value="1"/>
</dbReference>
<dbReference type="SUPFAM" id="SSF48317">
    <property type="entry name" value="Acid phosphatase/Vanadium-dependent haloperoxidase"/>
    <property type="match status" value="1"/>
</dbReference>
<organism evidence="7 8">
    <name type="scientific">Actinoplanes nipponensis</name>
    <dbReference type="NCBI Taxonomy" id="135950"/>
    <lineage>
        <taxon>Bacteria</taxon>
        <taxon>Bacillati</taxon>
        <taxon>Actinomycetota</taxon>
        <taxon>Actinomycetes</taxon>
        <taxon>Micromonosporales</taxon>
        <taxon>Micromonosporaceae</taxon>
        <taxon>Actinoplanes</taxon>
    </lineage>
</organism>
<evidence type="ECO:0000256" key="5">
    <source>
        <dbReference type="SAM" id="Phobius"/>
    </source>
</evidence>
<keyword evidence="3 5" id="KW-1133">Transmembrane helix</keyword>
<evidence type="ECO:0000313" key="7">
    <source>
        <dbReference type="EMBL" id="GIE53275.1"/>
    </source>
</evidence>
<dbReference type="AlphaFoldDB" id="A0A919JPV2"/>
<evidence type="ECO:0000256" key="2">
    <source>
        <dbReference type="ARBA" id="ARBA00022692"/>
    </source>
</evidence>
<evidence type="ECO:0000313" key="8">
    <source>
        <dbReference type="Proteomes" id="UP000647172"/>
    </source>
</evidence>
<feature type="transmembrane region" description="Helical" evidence="5">
    <location>
        <begin position="263"/>
        <end position="280"/>
    </location>
</feature>
<accession>A0A919JPV2</accession>
<evidence type="ECO:0000256" key="4">
    <source>
        <dbReference type="ARBA" id="ARBA00023136"/>
    </source>
</evidence>
<evidence type="ECO:0000259" key="6">
    <source>
        <dbReference type="Pfam" id="PF14378"/>
    </source>
</evidence>
<reference evidence="7" key="1">
    <citation type="submission" date="2021-01" db="EMBL/GenBank/DDBJ databases">
        <title>Whole genome shotgun sequence of Actinoplanes nipponensis NBRC 14063.</title>
        <authorList>
            <person name="Komaki H."/>
            <person name="Tamura T."/>
        </authorList>
    </citation>
    <scope>NUCLEOTIDE SEQUENCE</scope>
    <source>
        <strain evidence="7">NBRC 14063</strain>
    </source>
</reference>
<dbReference type="EMBL" id="BOMQ01000081">
    <property type="protein sequence ID" value="GIE53275.1"/>
    <property type="molecule type" value="Genomic_DNA"/>
</dbReference>
<gene>
    <name evidence="7" type="ORF">Ani05nite_68090</name>
</gene>
<sequence>MTILSPAPVPEKTSPDRRRRTVGMLIWAVLFAVGTYFIGVPTSDPLIAFGWLWLATIAWRSELPWRQHLLFLRDWLPIALLLVIYNVSRAWADDLFQPHVTELIHADEAMFGWLTGGQVPTTWLQEHLYQPGVVQWWEVVVTLVYVSHFLTVPTVAVILWVRSRAQWARFVRRWFTLCVFGLVTYFLYPAAPPWWAYKYGYLPEHVERISTNGWDAIGLHGAGNTLNALQVDASNPVAAMPSLHTAWAMMAVAFFLPVVRRRWWPVLLAYPLAMTFTLVYTGEHYVIDVLVGWAYVAAVFLVVGLGERWWANRSRLTS</sequence>
<feature type="transmembrane region" description="Helical" evidence="5">
    <location>
        <begin position="21"/>
        <end position="40"/>
    </location>
</feature>
<name>A0A919JPV2_9ACTN</name>
<evidence type="ECO:0000256" key="1">
    <source>
        <dbReference type="ARBA" id="ARBA00004141"/>
    </source>
</evidence>
<keyword evidence="8" id="KW-1185">Reference proteome</keyword>